<keyword evidence="3" id="KW-1185">Reference proteome</keyword>
<feature type="non-terminal residue" evidence="2">
    <location>
        <position position="99"/>
    </location>
</feature>
<reference evidence="2" key="1">
    <citation type="submission" date="2017-07" db="EMBL/GenBank/DDBJ databases">
        <title>Taro Niue Genome Assembly and Annotation.</title>
        <authorList>
            <person name="Atibalentja N."/>
            <person name="Keating K."/>
            <person name="Fields C.J."/>
        </authorList>
    </citation>
    <scope>NUCLEOTIDE SEQUENCE</scope>
    <source>
        <strain evidence="2">Niue_2</strain>
        <tissue evidence="2">Leaf</tissue>
    </source>
</reference>
<dbReference type="EMBL" id="NMUH01016245">
    <property type="protein sequence ID" value="MQM23412.1"/>
    <property type="molecule type" value="Genomic_DNA"/>
</dbReference>
<feature type="region of interest" description="Disordered" evidence="1">
    <location>
        <begin position="65"/>
        <end position="99"/>
    </location>
</feature>
<comment type="caution">
    <text evidence="2">The sequence shown here is derived from an EMBL/GenBank/DDBJ whole genome shotgun (WGS) entry which is preliminary data.</text>
</comment>
<organism evidence="2 3">
    <name type="scientific">Colocasia esculenta</name>
    <name type="common">Wild taro</name>
    <name type="synonym">Arum esculentum</name>
    <dbReference type="NCBI Taxonomy" id="4460"/>
    <lineage>
        <taxon>Eukaryota</taxon>
        <taxon>Viridiplantae</taxon>
        <taxon>Streptophyta</taxon>
        <taxon>Embryophyta</taxon>
        <taxon>Tracheophyta</taxon>
        <taxon>Spermatophyta</taxon>
        <taxon>Magnoliopsida</taxon>
        <taxon>Liliopsida</taxon>
        <taxon>Araceae</taxon>
        <taxon>Aroideae</taxon>
        <taxon>Colocasieae</taxon>
        <taxon>Colocasia</taxon>
    </lineage>
</organism>
<name>A0A843XWJ1_COLES</name>
<gene>
    <name evidence="2" type="ORF">Taro_056476</name>
</gene>
<proteinExistence type="predicted"/>
<feature type="compositionally biased region" description="Basic and acidic residues" evidence="1">
    <location>
        <begin position="65"/>
        <end position="86"/>
    </location>
</feature>
<evidence type="ECO:0000256" key="1">
    <source>
        <dbReference type="SAM" id="MobiDB-lite"/>
    </source>
</evidence>
<dbReference type="AlphaFoldDB" id="A0A843XWJ1"/>
<evidence type="ECO:0000313" key="2">
    <source>
        <dbReference type="EMBL" id="MQM23412.1"/>
    </source>
</evidence>
<dbReference type="Proteomes" id="UP000652761">
    <property type="component" value="Unassembled WGS sequence"/>
</dbReference>
<accession>A0A843XWJ1</accession>
<sequence>EDLVVSRVLVSLRVEGRPGGIQGVVIPLRVVKRRPAAAGCKVISSSQDSHGSTTVVTRTLPSDQVREVPPIRDPTIEAHQVKRAERDDDEDVDPRIQDD</sequence>
<evidence type="ECO:0000313" key="3">
    <source>
        <dbReference type="Proteomes" id="UP000652761"/>
    </source>
</evidence>
<protein>
    <submittedName>
        <fullName evidence="2">Uncharacterized protein</fullName>
    </submittedName>
</protein>